<proteinExistence type="predicted"/>
<dbReference type="AlphaFoldDB" id="A0AAW0RGI8"/>
<gene>
    <name evidence="1" type="ORF">G3M48_000673</name>
</gene>
<sequence length="125" mass="13852">MFQSRHRRPHRLKHHVLLAGKTMPAFSRADCGALDERKTWARSLSNSSGMEASDGRGAAGASRLKNGLQDTLAAFLVKAQKEWLAHQRGGDAKDYDGKRNLSGLLLVPLSFFIVSRDMMCVLVEE</sequence>
<keyword evidence="2" id="KW-1185">Reference proteome</keyword>
<evidence type="ECO:0000313" key="1">
    <source>
        <dbReference type="EMBL" id="KAK8141161.1"/>
    </source>
</evidence>
<evidence type="ECO:0000313" key="2">
    <source>
        <dbReference type="Proteomes" id="UP001397290"/>
    </source>
</evidence>
<accession>A0AAW0RGI8</accession>
<organism evidence="1 2">
    <name type="scientific">Beauveria asiatica</name>
    <dbReference type="NCBI Taxonomy" id="1069075"/>
    <lineage>
        <taxon>Eukaryota</taxon>
        <taxon>Fungi</taxon>
        <taxon>Dikarya</taxon>
        <taxon>Ascomycota</taxon>
        <taxon>Pezizomycotina</taxon>
        <taxon>Sordariomycetes</taxon>
        <taxon>Hypocreomycetidae</taxon>
        <taxon>Hypocreales</taxon>
        <taxon>Cordycipitaceae</taxon>
        <taxon>Beauveria</taxon>
    </lineage>
</organism>
<dbReference type="Proteomes" id="UP001397290">
    <property type="component" value="Unassembled WGS sequence"/>
</dbReference>
<comment type="caution">
    <text evidence="1">The sequence shown here is derived from an EMBL/GenBank/DDBJ whole genome shotgun (WGS) entry which is preliminary data.</text>
</comment>
<protein>
    <submittedName>
        <fullName evidence="1">Uncharacterized protein</fullName>
    </submittedName>
</protein>
<name>A0AAW0RGI8_9HYPO</name>
<dbReference type="EMBL" id="JAAHCF010001158">
    <property type="protein sequence ID" value="KAK8141161.1"/>
    <property type="molecule type" value="Genomic_DNA"/>
</dbReference>
<reference evidence="1 2" key="1">
    <citation type="submission" date="2020-02" db="EMBL/GenBank/DDBJ databases">
        <title>Comparative genomics of the hypocrealean fungal genus Beauvera.</title>
        <authorList>
            <person name="Showalter D.N."/>
            <person name="Bushley K.E."/>
            <person name="Rehner S.A."/>
        </authorList>
    </citation>
    <scope>NUCLEOTIDE SEQUENCE [LARGE SCALE GENOMIC DNA]</scope>
    <source>
        <strain evidence="1 2">ARSEF4384</strain>
    </source>
</reference>